<evidence type="ECO:0000259" key="1">
    <source>
        <dbReference type="Pfam" id="PF13521"/>
    </source>
</evidence>
<name>A0ABS5VPC5_9BACT</name>
<comment type="caution">
    <text evidence="2">The sequence shown here is derived from an EMBL/GenBank/DDBJ whole genome shotgun (WGS) entry which is preliminary data.</text>
</comment>
<dbReference type="Gene3D" id="3.40.50.300">
    <property type="entry name" value="P-loop containing nucleotide triphosphate hydrolases"/>
    <property type="match status" value="1"/>
</dbReference>
<dbReference type="InterPro" id="IPR027417">
    <property type="entry name" value="P-loop_NTPase"/>
</dbReference>
<dbReference type="Pfam" id="PF13521">
    <property type="entry name" value="AAA_28"/>
    <property type="match status" value="1"/>
</dbReference>
<reference evidence="2 3" key="1">
    <citation type="submission" date="2021-05" db="EMBL/GenBank/DDBJ databases">
        <title>A Polyphasic approach of four new species of the genus Ohtaekwangia: Ohtaekwangia histidinii sp. nov., Ohtaekwangia cretensis sp. nov., Ohtaekwangia indiensis sp. nov., Ohtaekwangia reichenbachii sp. nov. from diverse environment.</title>
        <authorList>
            <person name="Octaviana S."/>
        </authorList>
    </citation>
    <scope>NUCLEOTIDE SEQUENCE [LARGE SCALE GENOMIC DNA]</scope>
    <source>
        <strain evidence="2 3">PWU20</strain>
    </source>
</reference>
<gene>
    <name evidence="2" type="ORF">KK060_05130</name>
</gene>
<dbReference type="PANTHER" id="PTHR37512:SF1">
    <property type="entry name" value="NADR_TTD14 AAA DOMAIN-CONTAINING PROTEIN"/>
    <property type="match status" value="1"/>
</dbReference>
<dbReference type="InterPro" id="IPR052735">
    <property type="entry name" value="NAD_biosynth-regulator"/>
</dbReference>
<feature type="domain" description="NadR/Ttd14 AAA" evidence="1">
    <location>
        <begin position="3"/>
        <end position="157"/>
    </location>
</feature>
<organism evidence="2 3">
    <name type="scientific">Chryseosolibacter indicus</name>
    <dbReference type="NCBI Taxonomy" id="2782351"/>
    <lineage>
        <taxon>Bacteria</taxon>
        <taxon>Pseudomonadati</taxon>
        <taxon>Bacteroidota</taxon>
        <taxon>Cytophagia</taxon>
        <taxon>Cytophagales</taxon>
        <taxon>Chryseotaleaceae</taxon>
        <taxon>Chryseosolibacter</taxon>
    </lineage>
</organism>
<proteinExistence type="predicted"/>
<keyword evidence="3" id="KW-1185">Reference proteome</keyword>
<dbReference type="PANTHER" id="PTHR37512">
    <property type="entry name" value="TRIFUNCTIONAL NAD BIOSYNTHESIS/REGULATOR PROTEIN NADR"/>
    <property type="match status" value="1"/>
</dbReference>
<protein>
    <submittedName>
        <fullName evidence="2">AAA family ATPase</fullName>
    </submittedName>
</protein>
<dbReference type="SUPFAM" id="SSF52540">
    <property type="entry name" value="P-loop containing nucleoside triphosphate hydrolases"/>
    <property type="match status" value="1"/>
</dbReference>
<dbReference type="Proteomes" id="UP000772618">
    <property type="component" value="Unassembled WGS sequence"/>
</dbReference>
<dbReference type="EMBL" id="JAHESD010000007">
    <property type="protein sequence ID" value="MBT1702652.1"/>
    <property type="molecule type" value="Genomic_DNA"/>
</dbReference>
<evidence type="ECO:0000313" key="2">
    <source>
        <dbReference type="EMBL" id="MBT1702652.1"/>
    </source>
</evidence>
<evidence type="ECO:0000313" key="3">
    <source>
        <dbReference type="Proteomes" id="UP000772618"/>
    </source>
</evidence>
<accession>A0ABS5VPC5</accession>
<dbReference type="InterPro" id="IPR038727">
    <property type="entry name" value="NadR/Ttd14_AAA_dom"/>
</dbReference>
<sequence>MKKIAIIGPECTGKSSLSEMLAKHFNTTWVPEYARSYIENLRGPYQQSDLLKIAHGQLRVEDEWAKDANKVLICDTNLYVIKIWSEVKFGSVDPEIINHIQSRKYDLYLLTYVDIPWEDDPQREHPDKREYLYSLYYNELKQQQVPFVEIKGSFEQRRKNAIQAIEKMLVR</sequence>